<dbReference type="SUPFAM" id="SSF56281">
    <property type="entry name" value="Metallo-hydrolase/oxidoreductase"/>
    <property type="match status" value="1"/>
</dbReference>
<dbReference type="RefSeq" id="WP_104812418.1">
    <property type="nucleotide sequence ID" value="NZ_MQUB01000001.1"/>
</dbReference>
<dbReference type="AlphaFoldDB" id="A0A2S7KPJ5"/>
<dbReference type="PANTHER" id="PTHR42663:SF6">
    <property type="entry name" value="HYDROLASE C777.06C-RELATED"/>
    <property type="match status" value="1"/>
</dbReference>
<sequence length="258" mass="29331">MKPSLTVTFLGTGTSQGIPVIGSDHPVCQSTDLRDKRLRVSVLLQWKDKSYVVDCGPDFRQQMLRTGVSRLDGILLTHEHSDHTAGLDDIRPFYFRQGEIPFYAEQRVFDALHDRFAYIFETVNKYPGAPAIREELIAKGQSFELDQMSITPVEVLHGDLPVLGFRVGDFVYLTDAKTMSEDQRKLIRGCEVLVVNALRKEPHYTHFNLDEALEFVADIQPRQAYFTHISHLMGFHAQVDNELPDHVNLAYDGLTITI</sequence>
<dbReference type="CDD" id="cd16279">
    <property type="entry name" value="metallo-hydrolase-like_MBL-fold"/>
    <property type="match status" value="1"/>
</dbReference>
<dbReference type="PANTHER" id="PTHR42663">
    <property type="entry name" value="HYDROLASE C777.06C-RELATED-RELATED"/>
    <property type="match status" value="1"/>
</dbReference>
<dbReference type="InterPro" id="IPR001279">
    <property type="entry name" value="Metallo-B-lactamas"/>
</dbReference>
<dbReference type="Proteomes" id="UP000239800">
    <property type="component" value="Unassembled WGS sequence"/>
</dbReference>
<evidence type="ECO:0000313" key="2">
    <source>
        <dbReference type="EMBL" id="PQB04493.1"/>
    </source>
</evidence>
<reference evidence="2 3" key="1">
    <citation type="submission" date="2016-11" db="EMBL/GenBank/DDBJ databases">
        <title>Trade-off between light-utilization and light-protection in marine flavobacteria.</title>
        <authorList>
            <person name="Kumagai Y."/>
        </authorList>
    </citation>
    <scope>NUCLEOTIDE SEQUENCE [LARGE SCALE GENOMIC DNA]</scope>
    <source>
        <strain evidence="2 3">NBRC 107741</strain>
    </source>
</reference>
<dbReference type="GO" id="GO:0016787">
    <property type="term" value="F:hydrolase activity"/>
    <property type="evidence" value="ECO:0007669"/>
    <property type="project" value="UniProtKB-KW"/>
</dbReference>
<protein>
    <submittedName>
        <fullName evidence="2">MBL fold metallo-hydrolase</fullName>
    </submittedName>
</protein>
<feature type="domain" description="Metallo-beta-lactamase" evidence="1">
    <location>
        <begin position="38"/>
        <end position="228"/>
    </location>
</feature>
<evidence type="ECO:0000259" key="1">
    <source>
        <dbReference type="SMART" id="SM00849"/>
    </source>
</evidence>
<keyword evidence="3" id="KW-1185">Reference proteome</keyword>
<proteinExistence type="predicted"/>
<gene>
    <name evidence="2" type="ORF">BST85_05945</name>
</gene>
<organism evidence="2 3">
    <name type="scientific">Aureitalea marina</name>
    <dbReference type="NCBI Taxonomy" id="930804"/>
    <lineage>
        <taxon>Bacteria</taxon>
        <taxon>Pseudomonadati</taxon>
        <taxon>Bacteroidota</taxon>
        <taxon>Flavobacteriia</taxon>
        <taxon>Flavobacteriales</taxon>
        <taxon>Flavobacteriaceae</taxon>
        <taxon>Aureitalea</taxon>
    </lineage>
</organism>
<name>A0A2S7KPJ5_9FLAO</name>
<dbReference type="InterPro" id="IPR036866">
    <property type="entry name" value="RibonucZ/Hydroxyglut_hydro"/>
</dbReference>
<comment type="caution">
    <text evidence="2">The sequence shown here is derived from an EMBL/GenBank/DDBJ whole genome shotgun (WGS) entry which is preliminary data.</text>
</comment>
<dbReference type="Pfam" id="PF12706">
    <property type="entry name" value="Lactamase_B_2"/>
    <property type="match status" value="1"/>
</dbReference>
<dbReference type="EMBL" id="MQUB01000001">
    <property type="protein sequence ID" value="PQB04493.1"/>
    <property type="molecule type" value="Genomic_DNA"/>
</dbReference>
<dbReference type="OrthoDB" id="9781189at2"/>
<accession>A0A2S7KPJ5</accession>
<keyword evidence="2" id="KW-0378">Hydrolase</keyword>
<evidence type="ECO:0000313" key="3">
    <source>
        <dbReference type="Proteomes" id="UP000239800"/>
    </source>
</evidence>
<dbReference type="Gene3D" id="3.60.15.10">
    <property type="entry name" value="Ribonuclease Z/Hydroxyacylglutathione hydrolase-like"/>
    <property type="match status" value="1"/>
</dbReference>
<dbReference type="SMART" id="SM00849">
    <property type="entry name" value="Lactamase_B"/>
    <property type="match status" value="1"/>
</dbReference>